<gene>
    <name evidence="1" type="ORF">SAMN05660710_02711</name>
</gene>
<evidence type="ECO:0000313" key="2">
    <source>
        <dbReference type="Proteomes" id="UP000199502"/>
    </source>
</evidence>
<accession>A0A1G5IMX2</accession>
<evidence type="ECO:0000313" key="1">
    <source>
        <dbReference type="EMBL" id="SCY77485.1"/>
    </source>
</evidence>
<dbReference type="EMBL" id="FMVT01000009">
    <property type="protein sequence ID" value="SCY77485.1"/>
    <property type="molecule type" value="Genomic_DNA"/>
</dbReference>
<reference evidence="1 2" key="1">
    <citation type="submission" date="2016-10" db="EMBL/GenBank/DDBJ databases">
        <authorList>
            <person name="de Groot N.N."/>
        </authorList>
    </citation>
    <scope>NUCLEOTIDE SEQUENCE [LARGE SCALE GENOMIC DNA]</scope>
    <source>
        <strain evidence="1 2">CGMCC 1.8925</strain>
    </source>
</reference>
<keyword evidence="2" id="KW-1185">Reference proteome</keyword>
<dbReference type="Gene3D" id="3.40.50.1400">
    <property type="match status" value="2"/>
</dbReference>
<dbReference type="SUPFAM" id="SSF53800">
    <property type="entry name" value="Chelatase"/>
    <property type="match status" value="2"/>
</dbReference>
<dbReference type="PANTHER" id="PTHR41729:SF1">
    <property type="entry name" value="GLUTAMYL-TRNA SYNTHETASE"/>
    <property type="match status" value="1"/>
</dbReference>
<organism evidence="1 2">
    <name type="scientific">Paracoccus tibetensis</name>
    <dbReference type="NCBI Taxonomy" id="336292"/>
    <lineage>
        <taxon>Bacteria</taxon>
        <taxon>Pseudomonadati</taxon>
        <taxon>Pseudomonadota</taxon>
        <taxon>Alphaproteobacteria</taxon>
        <taxon>Rhodobacterales</taxon>
        <taxon>Paracoccaceae</taxon>
        <taxon>Paracoccus</taxon>
    </lineage>
</organism>
<dbReference type="AlphaFoldDB" id="A0A1G5IMX2"/>
<protein>
    <submittedName>
        <fullName evidence="1">Sirohydrochlorin ferrochelatase</fullName>
    </submittedName>
</protein>
<name>A0A1G5IMX2_9RHOB</name>
<sequence length="423" mass="46413">MTSPLDQAFAAIDAANAQDPNLDDGQPSELLYGQRMTDEQRRLFPDASDVLQIACRGQHIERWTLPRSAFPEGRPGYLQWRQEQGRRHAERVAAIMAEAGYPEADQAQARKLLTKQGIKRDPEVQALEDVICFTFIRWYLGDFAPKQPDHKLPRIIEKTARKMSPEARARALREFDIPEAFAAYFRDEGTAEGHDAAVIVSHGQPGDPEPQQQAIEALAAEVARHLPGLTVRGATLAMPGALQAATTSRSLVYPMFMAEGWFTGIELPRRLTEAGAPGAHITRPFGADPGLPDLIIAKAHQAAKQQGWAPEEVTLLLTAHGSQRSQASFTITEALAATLAPHFARVVTGYVEQTPFIKDSALGLSRAISLPLFALRAEHVLDDLPEALDEAGFDGPRLDPIGLAPEAPEMIARAIRSEWDRQP</sequence>
<dbReference type="Proteomes" id="UP000199502">
    <property type="component" value="Unassembled WGS sequence"/>
</dbReference>
<dbReference type="PANTHER" id="PTHR41729">
    <property type="entry name" value="GLUTAMYL-TRNA SYNTHETASE"/>
    <property type="match status" value="1"/>
</dbReference>
<dbReference type="STRING" id="336292.SAMN05660710_02711"/>
<dbReference type="Pfam" id="PF13875">
    <property type="entry name" value="DUF4202"/>
    <property type="match status" value="1"/>
</dbReference>
<dbReference type="InterPro" id="IPR025255">
    <property type="entry name" value="DUF4202"/>
</dbReference>
<proteinExistence type="predicted"/>